<dbReference type="CDD" id="cd17687">
    <property type="entry name" value="RUN_SGSM1_like"/>
    <property type="match status" value="1"/>
</dbReference>
<dbReference type="SUPFAM" id="SSF47923">
    <property type="entry name" value="Ypt/Rab-GAP domain of gyp1p"/>
    <property type="match status" value="2"/>
</dbReference>
<evidence type="ECO:0000256" key="1">
    <source>
        <dbReference type="ARBA" id="ARBA00022468"/>
    </source>
</evidence>
<feature type="compositionally biased region" description="Low complexity" evidence="3">
    <location>
        <begin position="759"/>
        <end position="774"/>
    </location>
</feature>
<feature type="domain" description="Rab-GAP TBC" evidence="4">
    <location>
        <begin position="667"/>
        <end position="1007"/>
    </location>
</feature>
<dbReference type="Gene3D" id="1.10.8.270">
    <property type="entry name" value="putative rabgap domain of human tbc1 domain family member 14 like domains"/>
    <property type="match status" value="1"/>
</dbReference>
<dbReference type="AlphaFoldDB" id="A0A1I8GB71"/>
<evidence type="ECO:0000313" key="7">
    <source>
        <dbReference type="WBParaSite" id="maker-uti_cns_0001258-snap-gene-1.12-mRNA-1"/>
    </source>
</evidence>
<feature type="compositionally biased region" description="Low complexity" evidence="3">
    <location>
        <begin position="145"/>
        <end position="159"/>
    </location>
</feature>
<feature type="region of interest" description="Disordered" evidence="3">
    <location>
        <begin position="495"/>
        <end position="531"/>
    </location>
</feature>
<dbReference type="Pfam" id="PF00566">
    <property type="entry name" value="RabGAP-TBC"/>
    <property type="match status" value="1"/>
</dbReference>
<dbReference type="InterPro" id="IPR004012">
    <property type="entry name" value="Run_dom"/>
</dbReference>
<dbReference type="PANTHER" id="PTHR22957:SF502">
    <property type="entry name" value="SMALL G PROTEIN SIGNALING MODULATOR 2-RELATED"/>
    <property type="match status" value="1"/>
</dbReference>
<feature type="compositionally biased region" description="Low complexity" evidence="3">
    <location>
        <begin position="357"/>
        <end position="381"/>
    </location>
</feature>
<dbReference type="GO" id="GO:0005096">
    <property type="term" value="F:GTPase activator activity"/>
    <property type="evidence" value="ECO:0007669"/>
    <property type="project" value="UniProtKB-KW"/>
</dbReference>
<protein>
    <submittedName>
        <fullName evidence="7">RUN domain-containing protein</fullName>
    </submittedName>
</protein>
<dbReference type="Proteomes" id="UP000095280">
    <property type="component" value="Unplaced"/>
</dbReference>
<dbReference type="Pfam" id="PF02759">
    <property type="entry name" value="RUN"/>
    <property type="match status" value="1"/>
</dbReference>
<dbReference type="PROSITE" id="PS50086">
    <property type="entry name" value="TBC_RABGAP"/>
    <property type="match status" value="1"/>
</dbReference>
<proteinExistence type="inferred from homology"/>
<feature type="region of interest" description="Disordered" evidence="3">
    <location>
        <begin position="138"/>
        <end position="159"/>
    </location>
</feature>
<dbReference type="InterPro" id="IPR021935">
    <property type="entry name" value="SGSM1/2_RBD"/>
</dbReference>
<feature type="region of interest" description="Disordered" evidence="3">
    <location>
        <begin position="755"/>
        <end position="776"/>
    </location>
</feature>
<dbReference type="InterPro" id="IPR035969">
    <property type="entry name" value="Rab-GAP_TBC_sf"/>
</dbReference>
<sequence length="1074" mass="118479">REGMAKLLQRVVSDAATKVAGRRGGNSTLPEMQRADTEPSQQAAVAAALEKINSSGAEYREMLLRHVKREVKQLMEESVTRRGVHQECSIITSLCAGVENCLLYGLKRHSLGMFRDSSTLALLQKISRSCPAAKAITDRLQTDESASQPASSSSSNSSSIKRPVQSVKFQWIRVALMEKHLARIIEHLVENGRQFYETDSIIGDPCDGPLLASLLVGPCALEFDKSQGPGMEMCTDLSADELLQRHRIHSPLRNPAASPKPARKPSLKLKRSQSPAGGEAAANRWRSPAGGGMAEFVQLLHQNSRATLLFGKNNVLSQTPALPRKMPGYLSLHLEPSGLTVKWMPNLLMMAGSTSDSEASLAAPNSSPAASASGSESGQSNPASPWQAGETIEAPPWESALTIRVEDMVYIHCHSNQPVGCSLVFVAHDGTQKPPLQFPPGGHLLQFLTCMENGLLPGGALEPPLWSHRCKGKLLPRMKRRSILKDSFISGLIMSGDDADKGGSQANAEQSDGQPADEQPGDSEQAPSDFDDNMDFVFRIVMRESKYRSATAEADPVEEAGSVFSWQESYSAEALQSRLTQPAAPAERQQTIRQACDSMRKQILSRAFYGWLAHVRHMSCVRRHLPDLVTCRAGLGRREDYPHGLTEAIWEAGDKQEAWRALYWGGCSKPELRKKVWPVLLGFHSWESSEAERQRATEAAQARFENLLSEWGPLDAIVRENDRELAATARDLMIARARTSAATPTPAGRPLLAVPGRPAEASPATEDAAAATPSKEGAAGGCERLVLLYDDCIAESGHDHYYRFNSIESNIYCTAAAAVPSSLSRESIASSASQASNGGVYSGELIDSVTANWHRIDKDVDRCDRHVTFFTVPANLEKLRNIMCCYVWQNLSVGYIQGFCDLLAPLLVALEEEGLTLACFSLLMKQMVANFPGAAENCASTESLMDQHLANLRATIQVTDPQLFEHMLKRGDYTHFYFCYRWFLLEFKREFCYKDVCLIWDTIWSASHLVSKHFNVFVAMALLKEYRGVIIENDMDFTDIIKFYNEMAEHHRLSSILESAHDLADQLVKLVENR</sequence>
<dbReference type="Gene3D" id="2.30.29.230">
    <property type="match status" value="1"/>
</dbReference>
<feature type="compositionally biased region" description="Basic residues" evidence="3">
    <location>
        <begin position="261"/>
        <end position="271"/>
    </location>
</feature>
<evidence type="ECO:0000259" key="4">
    <source>
        <dbReference type="PROSITE" id="PS50086"/>
    </source>
</evidence>
<organism evidence="6 7">
    <name type="scientific">Macrostomum lignano</name>
    <dbReference type="NCBI Taxonomy" id="282301"/>
    <lineage>
        <taxon>Eukaryota</taxon>
        <taxon>Metazoa</taxon>
        <taxon>Spiralia</taxon>
        <taxon>Lophotrochozoa</taxon>
        <taxon>Platyhelminthes</taxon>
        <taxon>Rhabditophora</taxon>
        <taxon>Macrostomorpha</taxon>
        <taxon>Macrostomida</taxon>
        <taxon>Macrostomidae</taxon>
        <taxon>Macrostomum</taxon>
    </lineage>
</organism>
<accession>A0A1I8GB71</accession>
<dbReference type="SMART" id="SM00593">
    <property type="entry name" value="RUN"/>
    <property type="match status" value="1"/>
</dbReference>
<evidence type="ECO:0000313" key="6">
    <source>
        <dbReference type="Proteomes" id="UP000095280"/>
    </source>
</evidence>
<dbReference type="WBParaSite" id="maker-uti_cns_0001258-snap-gene-1.12-mRNA-1">
    <property type="protein sequence ID" value="maker-uti_cns_0001258-snap-gene-1.12-mRNA-1"/>
    <property type="gene ID" value="maker-uti_cns_0001258-snap-gene-1.12"/>
</dbReference>
<evidence type="ECO:0000256" key="2">
    <source>
        <dbReference type="ARBA" id="ARBA00034124"/>
    </source>
</evidence>
<dbReference type="InterPro" id="IPR037213">
    <property type="entry name" value="Run_dom_sf"/>
</dbReference>
<evidence type="ECO:0000256" key="3">
    <source>
        <dbReference type="SAM" id="MobiDB-lite"/>
    </source>
</evidence>
<reference evidence="7" key="1">
    <citation type="submission" date="2016-11" db="UniProtKB">
        <authorList>
            <consortium name="WormBaseParasite"/>
        </authorList>
    </citation>
    <scope>IDENTIFICATION</scope>
</reference>
<feature type="region of interest" description="Disordered" evidence="3">
    <location>
        <begin position="249"/>
        <end position="287"/>
    </location>
</feature>
<dbReference type="SUPFAM" id="SSF140741">
    <property type="entry name" value="RUN domain-like"/>
    <property type="match status" value="1"/>
</dbReference>
<dbReference type="GO" id="GO:0031410">
    <property type="term" value="C:cytoplasmic vesicle"/>
    <property type="evidence" value="ECO:0007669"/>
    <property type="project" value="UniProtKB-ARBA"/>
</dbReference>
<evidence type="ECO:0000259" key="5">
    <source>
        <dbReference type="PROSITE" id="PS50826"/>
    </source>
</evidence>
<dbReference type="Gene3D" id="1.20.58.900">
    <property type="match status" value="1"/>
</dbReference>
<dbReference type="PROSITE" id="PS50826">
    <property type="entry name" value="RUN"/>
    <property type="match status" value="1"/>
</dbReference>
<keyword evidence="1" id="KW-0343">GTPase activation</keyword>
<dbReference type="SMART" id="SM00164">
    <property type="entry name" value="TBC"/>
    <property type="match status" value="1"/>
</dbReference>
<comment type="similarity">
    <text evidence="2">Belongs to the RUTBC family.</text>
</comment>
<feature type="compositionally biased region" description="Polar residues" evidence="3">
    <location>
        <begin position="504"/>
        <end position="513"/>
    </location>
</feature>
<dbReference type="Gene3D" id="1.10.472.80">
    <property type="entry name" value="Ypt/Rab-GAP domain of gyp1p, domain 3"/>
    <property type="match status" value="1"/>
</dbReference>
<dbReference type="PANTHER" id="PTHR22957">
    <property type="entry name" value="TBC1 DOMAIN FAMILY MEMBER GTPASE-ACTIVATING PROTEIN"/>
    <property type="match status" value="1"/>
</dbReference>
<feature type="domain" description="RUN" evidence="5">
    <location>
        <begin position="85"/>
        <end position="230"/>
    </location>
</feature>
<keyword evidence="6" id="KW-1185">Reference proteome</keyword>
<name>A0A1I8GB71_9PLAT</name>
<dbReference type="Pfam" id="PF12068">
    <property type="entry name" value="PH_RBD"/>
    <property type="match status" value="1"/>
</dbReference>
<dbReference type="InterPro" id="IPR000195">
    <property type="entry name" value="Rab-GAP-TBC_dom"/>
</dbReference>
<feature type="region of interest" description="Disordered" evidence="3">
    <location>
        <begin position="357"/>
        <end position="389"/>
    </location>
</feature>